<keyword evidence="8" id="KW-0862">Zinc</keyword>
<evidence type="ECO:0000256" key="2">
    <source>
        <dbReference type="ARBA" id="ARBA00005988"/>
    </source>
</evidence>
<feature type="domain" description="Peptidase M14" evidence="16">
    <location>
        <begin position="118"/>
        <end position="423"/>
    </location>
</feature>
<comment type="caution">
    <text evidence="17">The sequence shown here is derived from an EMBL/GenBank/DDBJ whole genome shotgun (WGS) entry which is preliminary data.</text>
</comment>
<evidence type="ECO:0000256" key="11">
    <source>
        <dbReference type="ARBA" id="ARBA00055464"/>
    </source>
</evidence>
<dbReference type="EMBL" id="BSQG01000004">
    <property type="protein sequence ID" value="GLU48542.1"/>
    <property type="molecule type" value="Genomic_DNA"/>
</dbReference>
<evidence type="ECO:0000259" key="16">
    <source>
        <dbReference type="PROSITE" id="PS52035"/>
    </source>
</evidence>
<dbReference type="GO" id="GO:0006508">
    <property type="term" value="P:proteolysis"/>
    <property type="evidence" value="ECO:0007669"/>
    <property type="project" value="UniProtKB-KW"/>
</dbReference>
<dbReference type="PANTHER" id="PTHR11705">
    <property type="entry name" value="PROTEASE FAMILY M14 CARBOXYPEPTIDASE A,B"/>
    <property type="match status" value="1"/>
</dbReference>
<dbReference type="GO" id="GO:0004181">
    <property type="term" value="F:metallocarboxypeptidase activity"/>
    <property type="evidence" value="ECO:0007669"/>
    <property type="project" value="InterPro"/>
</dbReference>
<dbReference type="SUPFAM" id="SSF53187">
    <property type="entry name" value="Zn-dependent exopeptidases"/>
    <property type="match status" value="1"/>
</dbReference>
<dbReference type="RefSeq" id="WP_285760014.1">
    <property type="nucleotide sequence ID" value="NZ_BSQG01000004.1"/>
</dbReference>
<evidence type="ECO:0000256" key="15">
    <source>
        <dbReference type="SAM" id="SignalP"/>
    </source>
</evidence>
<dbReference type="Proteomes" id="UP001165092">
    <property type="component" value="Unassembled WGS sequence"/>
</dbReference>
<keyword evidence="6 15" id="KW-0732">Signal</keyword>
<keyword evidence="5" id="KW-0479">Metal-binding</keyword>
<reference evidence="17" key="1">
    <citation type="submission" date="2023-02" db="EMBL/GenBank/DDBJ databases">
        <title>Nocardiopsis ansamitocini NBRC 112285.</title>
        <authorList>
            <person name="Ichikawa N."/>
            <person name="Sato H."/>
            <person name="Tonouchi N."/>
        </authorList>
    </citation>
    <scope>NUCLEOTIDE SEQUENCE</scope>
    <source>
        <strain evidence="17">NBRC 112285</strain>
    </source>
</reference>
<gene>
    <name evidence="17" type="ORF">Nans01_28930</name>
</gene>
<dbReference type="CDD" id="cd03859">
    <property type="entry name" value="M14_CPT"/>
    <property type="match status" value="1"/>
</dbReference>
<evidence type="ECO:0000313" key="17">
    <source>
        <dbReference type="EMBL" id="GLU48542.1"/>
    </source>
</evidence>
<dbReference type="PANTHER" id="PTHR11705:SF143">
    <property type="entry name" value="SLL0236 PROTEIN"/>
    <property type="match status" value="1"/>
</dbReference>
<evidence type="ECO:0000256" key="7">
    <source>
        <dbReference type="ARBA" id="ARBA00022801"/>
    </source>
</evidence>
<evidence type="ECO:0000256" key="14">
    <source>
        <dbReference type="PROSITE-ProRule" id="PRU01379"/>
    </source>
</evidence>
<dbReference type="PROSITE" id="PS00132">
    <property type="entry name" value="CARBOXYPEPT_ZN_1"/>
    <property type="match status" value="1"/>
</dbReference>
<keyword evidence="4" id="KW-0645">Protease</keyword>
<keyword evidence="18" id="KW-1185">Reference proteome</keyword>
<dbReference type="EC" id="3.4.17.18" evidence="12"/>
<evidence type="ECO:0000256" key="4">
    <source>
        <dbReference type="ARBA" id="ARBA00022670"/>
    </source>
</evidence>
<dbReference type="InterPro" id="IPR033810">
    <property type="entry name" value="Carboxypeptidase_T"/>
</dbReference>
<evidence type="ECO:0000256" key="6">
    <source>
        <dbReference type="ARBA" id="ARBA00022729"/>
    </source>
</evidence>
<proteinExistence type="inferred from homology"/>
<dbReference type="InterPro" id="IPR000834">
    <property type="entry name" value="Peptidase_M14"/>
</dbReference>
<accession>A0A9W6UJA9</accession>
<feature type="signal peptide" evidence="15">
    <location>
        <begin position="1"/>
        <end position="42"/>
    </location>
</feature>
<name>A0A9W6UJA9_9ACTN</name>
<feature type="chain" id="PRO_5040996999" description="Zinc carboxypeptidase" evidence="15">
    <location>
        <begin position="43"/>
        <end position="438"/>
    </location>
</feature>
<keyword evidence="3 17" id="KW-0121">Carboxypeptidase</keyword>
<evidence type="ECO:0000256" key="1">
    <source>
        <dbReference type="ARBA" id="ARBA00001947"/>
    </source>
</evidence>
<dbReference type="PROSITE" id="PS52035">
    <property type="entry name" value="PEPTIDASE_M14"/>
    <property type="match status" value="1"/>
</dbReference>
<protein>
    <recommendedName>
        <fullName evidence="13">Zinc carboxypeptidase</fullName>
        <ecNumber evidence="12">3.4.17.18</ecNumber>
    </recommendedName>
</protein>
<evidence type="ECO:0000256" key="8">
    <source>
        <dbReference type="ARBA" id="ARBA00022833"/>
    </source>
</evidence>
<keyword evidence="7" id="KW-0378">Hydrolase</keyword>
<evidence type="ECO:0000256" key="5">
    <source>
        <dbReference type="ARBA" id="ARBA00022723"/>
    </source>
</evidence>
<comment type="function">
    <text evidence="11">Carboxypeptidase that possesses the specificities of both mammalian Cpase A and B. Thus shows broad substrate specificity, being able to cleave Cbz-Gly-Leu, Cbz-Gly-Val, Cbz-Gly-Phe, Cbz-Gly-Lys and Bz-Gly-Arg in vitro.</text>
</comment>
<sequence>MRAPPSHPRFLEALVNGRRRLLTALTLAALVLSGGATAGAHAEDGAARPGPPAQYRVDGPATAAERTEVARTGAAIDGVDTGSVQITATSAEVRAIEALGFEVSPLLRTLDFPPSDSAYHNYAEMVARIDKAVADHPTLVRKTTFGTSHEGRNLLAVKISANVATDQNEPEVLFFHQLHAREHLTVEMGLYLIDLLSDGYGNDAQITRLLNSREIWVLPSLNPDGSEYDIATGSYRSWRKNRQPNSGTTAVGTDLNRNFAYLWGCCNGSSGSPSSTTYRGPRAESSPEVRALSNFVRGRVVGGKQQIRVSIDFHTYGQLILWPYGYTYAETATGMTRDDYDTHAALGRRMAALNGYTPQQSSDLYITDGSSTDWLWANQKIFAFTYEMYPGGASGGGFYPPGSIINRETSRNRGAVLELVEYADCPQRVIGKQAQYCA</sequence>
<comment type="similarity">
    <text evidence="2 14">Belongs to the peptidase M14 family.</text>
</comment>
<comment type="cofactor">
    <cofactor evidence="1">
        <name>Zn(2+)</name>
        <dbReference type="ChEBI" id="CHEBI:29105"/>
    </cofactor>
</comment>
<evidence type="ECO:0000256" key="9">
    <source>
        <dbReference type="ARBA" id="ARBA00023049"/>
    </source>
</evidence>
<evidence type="ECO:0000256" key="13">
    <source>
        <dbReference type="ARBA" id="ARBA00074273"/>
    </source>
</evidence>
<dbReference type="Pfam" id="PF00246">
    <property type="entry name" value="Peptidase_M14"/>
    <property type="match status" value="1"/>
</dbReference>
<evidence type="ECO:0000256" key="12">
    <source>
        <dbReference type="ARBA" id="ARBA00066554"/>
    </source>
</evidence>
<organism evidence="17 18">
    <name type="scientific">Nocardiopsis ansamitocini</name>
    <dbReference type="NCBI Taxonomy" id="1670832"/>
    <lineage>
        <taxon>Bacteria</taxon>
        <taxon>Bacillati</taxon>
        <taxon>Actinomycetota</taxon>
        <taxon>Actinomycetes</taxon>
        <taxon>Streptosporangiales</taxon>
        <taxon>Nocardiopsidaceae</taxon>
        <taxon>Nocardiopsis</taxon>
    </lineage>
</organism>
<evidence type="ECO:0000313" key="18">
    <source>
        <dbReference type="Proteomes" id="UP001165092"/>
    </source>
</evidence>
<comment type="catalytic activity">
    <reaction evidence="10">
        <text>Releases a C-terminal residue, which may be hydrophobic or positively charged.</text>
        <dbReference type="EC" id="3.4.17.18"/>
    </reaction>
</comment>
<dbReference type="PRINTS" id="PR00765">
    <property type="entry name" value="CRBOXYPTASEA"/>
</dbReference>
<dbReference type="FunFam" id="3.40.630.10:FF:000084">
    <property type="entry name" value="Carboxypeptidase B2"/>
    <property type="match status" value="1"/>
</dbReference>
<dbReference type="GO" id="GO:0005615">
    <property type="term" value="C:extracellular space"/>
    <property type="evidence" value="ECO:0007669"/>
    <property type="project" value="TreeGrafter"/>
</dbReference>
<dbReference type="GO" id="GO:0008270">
    <property type="term" value="F:zinc ion binding"/>
    <property type="evidence" value="ECO:0007669"/>
    <property type="project" value="InterPro"/>
</dbReference>
<dbReference type="Gene3D" id="3.40.630.10">
    <property type="entry name" value="Zn peptidases"/>
    <property type="match status" value="1"/>
</dbReference>
<evidence type="ECO:0000256" key="10">
    <source>
        <dbReference type="ARBA" id="ARBA00050859"/>
    </source>
</evidence>
<dbReference type="SMART" id="SM00631">
    <property type="entry name" value="Zn_pept"/>
    <property type="match status" value="1"/>
</dbReference>
<evidence type="ECO:0000256" key="3">
    <source>
        <dbReference type="ARBA" id="ARBA00022645"/>
    </source>
</evidence>
<dbReference type="AlphaFoldDB" id="A0A9W6UJA9"/>
<feature type="active site" description="Proton donor/acceptor" evidence="14">
    <location>
        <position position="387"/>
    </location>
</feature>
<keyword evidence="9" id="KW-0482">Metalloprotease</keyword>
<dbReference type="InterPro" id="IPR057246">
    <property type="entry name" value="CARBOXYPEPT_ZN_1"/>
</dbReference>